<dbReference type="PROSITE" id="PS00028">
    <property type="entry name" value="ZINC_FINGER_C2H2_1"/>
    <property type="match status" value="10"/>
</dbReference>
<dbReference type="GO" id="GO:0000977">
    <property type="term" value="F:RNA polymerase II transcription regulatory region sequence-specific DNA binding"/>
    <property type="evidence" value="ECO:0007669"/>
    <property type="project" value="TreeGrafter"/>
</dbReference>
<dbReference type="Pfam" id="PF00096">
    <property type="entry name" value="zf-C2H2"/>
    <property type="match status" value="6"/>
</dbReference>
<feature type="binding site" evidence="12">
    <location>
        <position position="119"/>
    </location>
    <ligand>
        <name>Zn(2+)</name>
        <dbReference type="ChEBI" id="CHEBI:29105"/>
    </ligand>
</feature>
<feature type="binding site" evidence="12">
    <location>
        <position position="116"/>
    </location>
    <ligand>
        <name>Zn(2+)</name>
        <dbReference type="ChEBI" id="CHEBI:29105"/>
    </ligand>
</feature>
<evidence type="ECO:0000256" key="2">
    <source>
        <dbReference type="ARBA" id="ARBA00022723"/>
    </source>
</evidence>
<dbReference type="PANTHER" id="PTHR24409">
    <property type="entry name" value="ZINC FINGER PROTEIN 142"/>
    <property type="match status" value="1"/>
</dbReference>
<dbReference type="SUPFAM" id="SSF57716">
    <property type="entry name" value="Glucocorticoid receptor-like (DNA-binding domain)"/>
    <property type="match status" value="2"/>
</dbReference>
<dbReference type="InParanoid" id="A0A2J7Q3B6"/>
<dbReference type="OrthoDB" id="3565419at2759"/>
<dbReference type="InterPro" id="IPR036236">
    <property type="entry name" value="Znf_C2H2_sf"/>
</dbReference>
<dbReference type="InterPro" id="IPR013087">
    <property type="entry name" value="Znf_C2H2_type"/>
</dbReference>
<dbReference type="PROSITE" id="PS50157">
    <property type="entry name" value="ZINC_FINGER_C2H2_2"/>
    <property type="match status" value="10"/>
</dbReference>
<feature type="domain" description="C2H2-type" evidence="14">
    <location>
        <begin position="362"/>
        <end position="389"/>
    </location>
</feature>
<keyword evidence="4 10" id="KW-0863">Zinc-finger</keyword>
<feature type="domain" description="THAP-type" evidence="15">
    <location>
        <begin position="4"/>
        <end position="83"/>
    </location>
</feature>
<dbReference type="Proteomes" id="UP000235965">
    <property type="component" value="Unassembled WGS sequence"/>
</dbReference>
<feature type="domain" description="C2H2-type" evidence="14">
    <location>
        <begin position="602"/>
        <end position="629"/>
    </location>
</feature>
<dbReference type="PROSITE" id="PS51915">
    <property type="entry name" value="ZAD"/>
    <property type="match status" value="1"/>
</dbReference>
<feature type="domain" description="C2H2-type" evidence="14">
    <location>
        <begin position="490"/>
        <end position="517"/>
    </location>
</feature>
<evidence type="ECO:0000313" key="17">
    <source>
        <dbReference type="EMBL" id="PNF23057.1"/>
    </source>
</evidence>
<dbReference type="PANTHER" id="PTHR24409:SF295">
    <property type="entry name" value="AZ2-RELATED"/>
    <property type="match status" value="1"/>
</dbReference>
<dbReference type="SMART" id="SM00692">
    <property type="entry name" value="DM3"/>
    <property type="match status" value="1"/>
</dbReference>
<dbReference type="FunFam" id="3.30.160.60:FF:000688">
    <property type="entry name" value="zinc finger protein 197 isoform X1"/>
    <property type="match status" value="1"/>
</dbReference>
<dbReference type="Gene3D" id="3.40.1800.20">
    <property type="match status" value="1"/>
</dbReference>
<dbReference type="Pfam" id="PF13912">
    <property type="entry name" value="zf-C2H2_6"/>
    <property type="match status" value="2"/>
</dbReference>
<dbReference type="SMART" id="SM00980">
    <property type="entry name" value="THAP"/>
    <property type="match status" value="1"/>
</dbReference>
<feature type="domain" description="C2H2-type" evidence="14">
    <location>
        <begin position="643"/>
        <end position="671"/>
    </location>
</feature>
<dbReference type="SMART" id="SM00355">
    <property type="entry name" value="ZnF_C2H2"/>
    <property type="match status" value="10"/>
</dbReference>
<dbReference type="Gene3D" id="3.30.160.60">
    <property type="entry name" value="Classic Zinc Finger"/>
    <property type="match status" value="9"/>
</dbReference>
<feature type="domain" description="C2H2-type" evidence="14">
    <location>
        <begin position="518"/>
        <end position="545"/>
    </location>
</feature>
<accession>A0A2J7Q3B6</accession>
<dbReference type="EMBL" id="NEVH01019069">
    <property type="protein sequence ID" value="PNF23057.1"/>
    <property type="molecule type" value="Genomic_DNA"/>
</dbReference>
<protein>
    <submittedName>
        <fullName evidence="17">Uncharacterized protein</fullName>
    </submittedName>
</protein>
<feature type="region of interest" description="Disordered" evidence="13">
    <location>
        <begin position="201"/>
        <end position="228"/>
    </location>
</feature>
<keyword evidence="8" id="KW-0804">Transcription</keyword>
<feature type="binding site" evidence="12">
    <location>
        <position position="165"/>
    </location>
    <ligand>
        <name>Zn(2+)</name>
        <dbReference type="ChEBI" id="CHEBI:29105"/>
    </ligand>
</feature>
<dbReference type="FunFam" id="3.30.160.60:FF:000646">
    <property type="entry name" value="Myeloid zinc finger 1"/>
    <property type="match status" value="1"/>
</dbReference>
<feature type="binding site" evidence="12">
    <location>
        <position position="162"/>
    </location>
    <ligand>
        <name>Zn(2+)</name>
        <dbReference type="ChEBI" id="CHEBI:29105"/>
    </ligand>
</feature>
<evidence type="ECO:0000256" key="12">
    <source>
        <dbReference type="PROSITE-ProRule" id="PRU01263"/>
    </source>
</evidence>
<dbReference type="FunFam" id="3.30.160.60:FF:003942">
    <property type="match status" value="1"/>
</dbReference>
<keyword evidence="18" id="KW-1185">Reference proteome</keyword>
<dbReference type="FunFam" id="3.30.160.60:FF:000065">
    <property type="entry name" value="B-cell CLL/lymphoma 6, member B"/>
    <property type="match status" value="1"/>
</dbReference>
<dbReference type="GO" id="GO:0030674">
    <property type="term" value="F:protein-macromolecule adaptor activity"/>
    <property type="evidence" value="ECO:0007669"/>
    <property type="project" value="UniProtKB-ARBA"/>
</dbReference>
<evidence type="ECO:0000256" key="7">
    <source>
        <dbReference type="ARBA" id="ARBA00023125"/>
    </source>
</evidence>
<dbReference type="Pfam" id="PF07776">
    <property type="entry name" value="zf-AD"/>
    <property type="match status" value="1"/>
</dbReference>
<evidence type="ECO:0000259" key="14">
    <source>
        <dbReference type="PROSITE" id="PS50157"/>
    </source>
</evidence>
<keyword evidence="6" id="KW-0805">Transcription regulation</keyword>
<keyword evidence="7 11" id="KW-0238">DNA-binding</keyword>
<sequence length="709" mass="81245">MLGIKNRCAALNCRSTTTLTHRFPKDYERCRIWAERAGCAHLLEKGVEVLNMSYRLCSDHFDDKCYTSTERRRLSNFALPEIFTHNSGSLETGNIDTQLEHDISEEQGEISADLLCRICACTSEDLVPVFGERGLEMQLLDKIHTHLPIMVTADDLLPITVCMDCVYKLEMCHEFVHSCLEADTKLREFLGFSADNEEYTEEYGETQSSLEIKEESDDDQDTGMFDDSCDNQDGGGYMEHTDVMEISQDELHSVDSYVQEEYVIEDSADAQLEDEAIADHMQEESAHLRSEQCENDRSQSAETEKPKFKVVVVKMKNTPDMTQDDQIEKALGVLKNVQDTSHSVTEYLLTEHMRVHSDERPYSCTQCGKCFHKRSQLSQHMVIHADARQHICSVCGKIFNRLGNMKMHAKTHEDSNKSMCKICKRTFNSMGELISHRRTHTKEEIEEAMKQPENQGAEPLVFVCDVCGKQLASKLTLKYHMMIHAGDKPFRCEICDKRFALKTKLQLHERIHSSKKPFQCSFCTEGFQTKQYKIIHERIHTGERPYKCMQCTKAFRSRMLLNQHMLVHSDLRPFKCSLCDKSFRRRDTLDTHMRIHTGERPYSCNICGRGFKQKGDCNKHQRTHFKGRKTAVQILDSAGSVIFSCALCGAHFDLKEELDAHFEAYHSSDVVVSSNTMIINTENLVPVTEIAQDEKPIVLTDYGQECDAS</sequence>
<keyword evidence="5 12" id="KW-0862">Zinc</keyword>
<feature type="domain" description="C2H2-type" evidence="14">
    <location>
        <begin position="390"/>
        <end position="417"/>
    </location>
</feature>
<dbReference type="PROSITE" id="PS50950">
    <property type="entry name" value="ZF_THAP"/>
    <property type="match status" value="1"/>
</dbReference>
<comment type="caution">
    <text evidence="17">The sequence shown here is derived from an EMBL/GenBank/DDBJ whole genome shotgun (WGS) entry which is preliminary data.</text>
</comment>
<proteinExistence type="predicted"/>
<organism evidence="17 18">
    <name type="scientific">Cryptotermes secundus</name>
    <dbReference type="NCBI Taxonomy" id="105785"/>
    <lineage>
        <taxon>Eukaryota</taxon>
        <taxon>Metazoa</taxon>
        <taxon>Ecdysozoa</taxon>
        <taxon>Arthropoda</taxon>
        <taxon>Hexapoda</taxon>
        <taxon>Insecta</taxon>
        <taxon>Pterygota</taxon>
        <taxon>Neoptera</taxon>
        <taxon>Polyneoptera</taxon>
        <taxon>Dictyoptera</taxon>
        <taxon>Blattodea</taxon>
        <taxon>Blattoidea</taxon>
        <taxon>Termitoidae</taxon>
        <taxon>Kalotermitidae</taxon>
        <taxon>Cryptotermitinae</taxon>
        <taxon>Cryptotermes</taxon>
    </lineage>
</organism>
<dbReference type="SMART" id="SM00868">
    <property type="entry name" value="zf-AD"/>
    <property type="match status" value="1"/>
</dbReference>
<gene>
    <name evidence="17" type="ORF">B7P43_G09812</name>
</gene>
<name>A0A2J7Q3B6_9NEOP</name>
<dbReference type="InterPro" id="IPR006612">
    <property type="entry name" value="THAP_Znf"/>
</dbReference>
<evidence type="ECO:0000256" key="5">
    <source>
        <dbReference type="ARBA" id="ARBA00022833"/>
    </source>
</evidence>
<evidence type="ECO:0000256" key="13">
    <source>
        <dbReference type="SAM" id="MobiDB-lite"/>
    </source>
</evidence>
<evidence type="ECO:0000256" key="4">
    <source>
        <dbReference type="ARBA" id="ARBA00022771"/>
    </source>
</evidence>
<evidence type="ECO:0000256" key="6">
    <source>
        <dbReference type="ARBA" id="ARBA00023015"/>
    </source>
</evidence>
<keyword evidence="2 12" id="KW-0479">Metal-binding</keyword>
<dbReference type="STRING" id="105785.A0A2J7Q3B6"/>
<evidence type="ECO:0000259" key="16">
    <source>
        <dbReference type="PROSITE" id="PS51915"/>
    </source>
</evidence>
<dbReference type="InterPro" id="IPR012934">
    <property type="entry name" value="Znf_AD"/>
</dbReference>
<feature type="domain" description="C2H2-type" evidence="14">
    <location>
        <begin position="546"/>
        <end position="573"/>
    </location>
</feature>
<feature type="domain" description="C2H2-type" evidence="14">
    <location>
        <begin position="418"/>
        <end position="445"/>
    </location>
</feature>
<evidence type="ECO:0000256" key="1">
    <source>
        <dbReference type="ARBA" id="ARBA00004123"/>
    </source>
</evidence>
<reference evidence="17 18" key="1">
    <citation type="submission" date="2017-12" db="EMBL/GenBank/DDBJ databases">
        <title>Hemimetabolous genomes reveal molecular basis of termite eusociality.</title>
        <authorList>
            <person name="Harrison M.C."/>
            <person name="Jongepier E."/>
            <person name="Robertson H.M."/>
            <person name="Arning N."/>
            <person name="Bitard-Feildel T."/>
            <person name="Chao H."/>
            <person name="Childers C.P."/>
            <person name="Dinh H."/>
            <person name="Doddapaneni H."/>
            <person name="Dugan S."/>
            <person name="Gowin J."/>
            <person name="Greiner C."/>
            <person name="Han Y."/>
            <person name="Hu H."/>
            <person name="Hughes D.S.T."/>
            <person name="Huylmans A.-K."/>
            <person name="Kemena C."/>
            <person name="Kremer L.P.M."/>
            <person name="Lee S.L."/>
            <person name="Lopez-Ezquerra A."/>
            <person name="Mallet L."/>
            <person name="Monroy-Kuhn J.M."/>
            <person name="Moser A."/>
            <person name="Murali S.C."/>
            <person name="Muzny D.M."/>
            <person name="Otani S."/>
            <person name="Piulachs M.-D."/>
            <person name="Poelchau M."/>
            <person name="Qu J."/>
            <person name="Schaub F."/>
            <person name="Wada-Katsumata A."/>
            <person name="Worley K.C."/>
            <person name="Xie Q."/>
            <person name="Ylla G."/>
            <person name="Poulsen M."/>
            <person name="Gibbs R.A."/>
            <person name="Schal C."/>
            <person name="Richards S."/>
            <person name="Belles X."/>
            <person name="Korb J."/>
            <person name="Bornberg-Bauer E."/>
        </authorList>
    </citation>
    <scope>NUCLEOTIDE SEQUENCE [LARGE SCALE GENOMIC DNA]</scope>
    <source>
        <tissue evidence="17">Whole body</tissue>
    </source>
</reference>
<comment type="subcellular location">
    <subcellularLocation>
        <location evidence="1">Nucleus</location>
    </subcellularLocation>
</comment>
<feature type="domain" description="C2H2-type" evidence="14">
    <location>
        <begin position="462"/>
        <end position="489"/>
    </location>
</feature>
<dbReference type="Pfam" id="PF05485">
    <property type="entry name" value="THAP"/>
    <property type="match status" value="1"/>
</dbReference>
<evidence type="ECO:0000256" key="11">
    <source>
        <dbReference type="PROSITE-ProRule" id="PRU00309"/>
    </source>
</evidence>
<dbReference type="GO" id="GO:0008270">
    <property type="term" value="F:zinc ion binding"/>
    <property type="evidence" value="ECO:0007669"/>
    <property type="project" value="UniProtKB-UniRule"/>
</dbReference>
<evidence type="ECO:0000313" key="18">
    <source>
        <dbReference type="Proteomes" id="UP000235965"/>
    </source>
</evidence>
<evidence type="ECO:0000256" key="9">
    <source>
        <dbReference type="ARBA" id="ARBA00023242"/>
    </source>
</evidence>
<dbReference type="AlphaFoldDB" id="A0A2J7Q3B6"/>
<evidence type="ECO:0000256" key="8">
    <source>
        <dbReference type="ARBA" id="ARBA00023163"/>
    </source>
</evidence>
<evidence type="ECO:0000256" key="10">
    <source>
        <dbReference type="PROSITE-ProRule" id="PRU00042"/>
    </source>
</evidence>
<feature type="domain" description="C2H2-type" evidence="14">
    <location>
        <begin position="574"/>
        <end position="601"/>
    </location>
</feature>
<dbReference type="GO" id="GO:0005634">
    <property type="term" value="C:nucleus"/>
    <property type="evidence" value="ECO:0007669"/>
    <property type="project" value="UniProtKB-SubCell"/>
</dbReference>
<feature type="region of interest" description="Disordered" evidence="13">
    <location>
        <begin position="284"/>
        <end position="304"/>
    </location>
</feature>
<evidence type="ECO:0000256" key="3">
    <source>
        <dbReference type="ARBA" id="ARBA00022737"/>
    </source>
</evidence>
<keyword evidence="3" id="KW-0677">Repeat</keyword>
<keyword evidence="9" id="KW-0539">Nucleus</keyword>
<dbReference type="SUPFAM" id="SSF57667">
    <property type="entry name" value="beta-beta-alpha zinc fingers"/>
    <property type="match status" value="5"/>
</dbReference>
<feature type="domain" description="ZAD" evidence="16">
    <location>
        <begin position="114"/>
        <end position="189"/>
    </location>
</feature>
<dbReference type="FunFam" id="3.30.160.60:FF:000446">
    <property type="entry name" value="Zinc finger protein"/>
    <property type="match status" value="1"/>
</dbReference>
<evidence type="ECO:0000259" key="15">
    <source>
        <dbReference type="PROSITE" id="PS50950"/>
    </source>
</evidence>
<dbReference type="FunFam" id="3.30.160.60:FF:000624">
    <property type="entry name" value="zinc finger protein 697"/>
    <property type="match status" value="1"/>
</dbReference>
<dbReference type="GO" id="GO:0000981">
    <property type="term" value="F:DNA-binding transcription factor activity, RNA polymerase II-specific"/>
    <property type="evidence" value="ECO:0007669"/>
    <property type="project" value="TreeGrafter"/>
</dbReference>